<dbReference type="RefSeq" id="WP_267541402.1">
    <property type="nucleotide sequence ID" value="NZ_JAPNKA010000001.1"/>
</dbReference>
<comment type="caution">
    <text evidence="1">The sequence shown here is derived from an EMBL/GenBank/DDBJ whole genome shotgun (WGS) entry which is preliminary data.</text>
</comment>
<sequence>MSEQPTEFNVWARPKEGSLARAVQWTREKWKLSLAEAMSRVNDSKKTGWVLLHERCGWLDVPALVKSLPDFVEPGSAAVTEYELGYSPAGCNAYCATHGLHFLRGSRAPDAPCPVCAGWYIDTVQNGMAYRLTRHDGDGGDA</sequence>
<dbReference type="Proteomes" id="UP001207654">
    <property type="component" value="Unassembled WGS sequence"/>
</dbReference>
<gene>
    <name evidence="1" type="ORF">OV287_51200</name>
</gene>
<accession>A0ABT4AMC8</accession>
<dbReference type="EMBL" id="JAPNKA010000001">
    <property type="protein sequence ID" value="MCY1082848.1"/>
    <property type="molecule type" value="Genomic_DNA"/>
</dbReference>
<protein>
    <submittedName>
        <fullName evidence="1">Uncharacterized protein</fullName>
    </submittedName>
</protein>
<evidence type="ECO:0000313" key="1">
    <source>
        <dbReference type="EMBL" id="MCY1082848.1"/>
    </source>
</evidence>
<proteinExistence type="predicted"/>
<keyword evidence="2" id="KW-1185">Reference proteome</keyword>
<organism evidence="1 2">
    <name type="scientific">Archangium lansingense</name>
    <dbReference type="NCBI Taxonomy" id="2995310"/>
    <lineage>
        <taxon>Bacteria</taxon>
        <taxon>Pseudomonadati</taxon>
        <taxon>Myxococcota</taxon>
        <taxon>Myxococcia</taxon>
        <taxon>Myxococcales</taxon>
        <taxon>Cystobacterineae</taxon>
        <taxon>Archangiaceae</taxon>
        <taxon>Archangium</taxon>
    </lineage>
</organism>
<reference evidence="1 2" key="1">
    <citation type="submission" date="2022-11" db="EMBL/GenBank/DDBJ databases">
        <title>Minimal conservation of predation-associated metabolite biosynthetic gene clusters underscores biosynthetic potential of Myxococcota including descriptions for ten novel species: Archangium lansinium sp. nov., Myxococcus landrumus sp. nov., Nannocystis bai.</title>
        <authorList>
            <person name="Ahearne A."/>
            <person name="Stevens C."/>
            <person name="Phillips K."/>
        </authorList>
    </citation>
    <scope>NUCLEOTIDE SEQUENCE [LARGE SCALE GENOMIC DNA]</scope>
    <source>
        <strain evidence="1 2">MIWBW</strain>
    </source>
</reference>
<evidence type="ECO:0000313" key="2">
    <source>
        <dbReference type="Proteomes" id="UP001207654"/>
    </source>
</evidence>
<name>A0ABT4AMC8_9BACT</name>